<accession>A0AAF0V5G3</accession>
<dbReference type="Proteomes" id="UP001234989">
    <property type="component" value="Chromosome 12"/>
</dbReference>
<reference evidence="1" key="1">
    <citation type="submission" date="2023-08" db="EMBL/GenBank/DDBJ databases">
        <title>A de novo genome assembly of Solanum verrucosum Schlechtendal, a Mexican diploid species geographically isolated from the other diploid A-genome species in potato relatives.</title>
        <authorList>
            <person name="Hosaka K."/>
        </authorList>
    </citation>
    <scope>NUCLEOTIDE SEQUENCE</scope>
    <source>
        <tissue evidence="1">Young leaves</tissue>
    </source>
</reference>
<name>A0AAF0V5G3_SOLVR</name>
<protein>
    <submittedName>
        <fullName evidence="1">Uncharacterized protein</fullName>
    </submittedName>
</protein>
<proteinExistence type="predicted"/>
<dbReference type="EMBL" id="CP133623">
    <property type="protein sequence ID" value="WMV59258.1"/>
    <property type="molecule type" value="Genomic_DNA"/>
</dbReference>
<evidence type="ECO:0000313" key="1">
    <source>
        <dbReference type="EMBL" id="WMV59258.1"/>
    </source>
</evidence>
<keyword evidence="2" id="KW-1185">Reference proteome</keyword>
<dbReference type="AlphaFoldDB" id="A0AAF0V5G3"/>
<gene>
    <name evidence="1" type="ORF">MTR67_052643</name>
</gene>
<evidence type="ECO:0000313" key="2">
    <source>
        <dbReference type="Proteomes" id="UP001234989"/>
    </source>
</evidence>
<sequence length="25" mass="3019">MEIELLGHDLVQQVIEKVKLIRDWL</sequence>
<organism evidence="1 2">
    <name type="scientific">Solanum verrucosum</name>
    <dbReference type="NCBI Taxonomy" id="315347"/>
    <lineage>
        <taxon>Eukaryota</taxon>
        <taxon>Viridiplantae</taxon>
        <taxon>Streptophyta</taxon>
        <taxon>Embryophyta</taxon>
        <taxon>Tracheophyta</taxon>
        <taxon>Spermatophyta</taxon>
        <taxon>Magnoliopsida</taxon>
        <taxon>eudicotyledons</taxon>
        <taxon>Gunneridae</taxon>
        <taxon>Pentapetalae</taxon>
        <taxon>asterids</taxon>
        <taxon>lamiids</taxon>
        <taxon>Solanales</taxon>
        <taxon>Solanaceae</taxon>
        <taxon>Solanoideae</taxon>
        <taxon>Solaneae</taxon>
        <taxon>Solanum</taxon>
    </lineage>
</organism>